<feature type="chain" id="PRO_5017355581" evidence="1">
    <location>
        <begin position="19"/>
        <end position="616"/>
    </location>
</feature>
<dbReference type="RefSeq" id="WP_119758487.1">
    <property type="nucleotide sequence ID" value="NZ_CP032382.1"/>
</dbReference>
<dbReference type="Gene3D" id="3.10.620.30">
    <property type="match status" value="1"/>
</dbReference>
<organism evidence="3 4">
    <name type="scientific">Chryseolinea soli</name>
    <dbReference type="NCBI Taxonomy" id="2321403"/>
    <lineage>
        <taxon>Bacteria</taxon>
        <taxon>Pseudomonadati</taxon>
        <taxon>Bacteroidota</taxon>
        <taxon>Cytophagia</taxon>
        <taxon>Cytophagales</taxon>
        <taxon>Fulvivirgaceae</taxon>
        <taxon>Chryseolinea</taxon>
    </lineage>
</organism>
<reference evidence="4" key="1">
    <citation type="submission" date="2018-09" db="EMBL/GenBank/DDBJ databases">
        <title>Chryseolinea sp. KIS68-18 isolated from soil.</title>
        <authorList>
            <person name="Weon H.-Y."/>
            <person name="Kwon S.-W."/>
            <person name="Lee S.A."/>
        </authorList>
    </citation>
    <scope>NUCLEOTIDE SEQUENCE [LARGE SCALE GENOMIC DNA]</scope>
    <source>
        <strain evidence="4">KIS68-18</strain>
    </source>
</reference>
<protein>
    <submittedName>
        <fullName evidence="3">DUF3857 domain-containing protein</fullName>
    </submittedName>
</protein>
<dbReference type="InterPro" id="IPR024618">
    <property type="entry name" value="DUF3857"/>
</dbReference>
<keyword evidence="4" id="KW-1185">Reference proteome</keyword>
<feature type="signal peptide" evidence="1">
    <location>
        <begin position="1"/>
        <end position="18"/>
    </location>
</feature>
<evidence type="ECO:0000313" key="4">
    <source>
        <dbReference type="Proteomes" id="UP000266183"/>
    </source>
</evidence>
<dbReference type="Gene3D" id="2.60.40.3140">
    <property type="match status" value="1"/>
</dbReference>
<accession>A0A385SYP6</accession>
<dbReference type="EMBL" id="CP032382">
    <property type="protein sequence ID" value="AYB35237.1"/>
    <property type="molecule type" value="Genomic_DNA"/>
</dbReference>
<dbReference type="Pfam" id="PF12969">
    <property type="entry name" value="DUF3857"/>
    <property type="match status" value="1"/>
</dbReference>
<evidence type="ECO:0000256" key="1">
    <source>
        <dbReference type="SAM" id="SignalP"/>
    </source>
</evidence>
<dbReference type="OrthoDB" id="98874at2"/>
<proteinExistence type="predicted"/>
<dbReference type="Proteomes" id="UP000266183">
    <property type="component" value="Chromosome"/>
</dbReference>
<sequence length="616" mass="70560">MKSILFSFSLLAAFPLFAQNNPTEREVTVEDLQMKTFAKDTSAVAVILFDKGEHIKLGDLSFKRHRRIKILKKDAFNSWGTVFLLEDGTNIKKIEGTTYNLVNGQIVKTALEDNAIFRVPYSRRRTEIRFTFPNLQEGSIIDYRYEATEKTRWTSWVFQWPIPVLWSEYSFHHATLWIHIPVLLGDIKPTETESKYDGHYHRWVLKDVPALKEEPFMVSPQDRQASIMLWPEDVTWGHVHGAFQDYIGPIPQTKGAKALKEKALAIVGALTDSTEKVKALSAYVKAQVKWNEVSDCLPENPQEVLKEKKGTAADINFLLGCLLEAAGFKPVPAFLSTREHGTFIDKYPDASQFDYLVYVVRLKGKVLFLDATEPLLPFDVLPERCLNGKAFYCLPMGYLWLPVITPAKDKTIVTAEFALTGDENLQGKLTVDRFGYDAFAARSQYQQIEKDKYFEHTVLQKSWTVTQKALLQMEDVSAAVREQYELSIPNQVIVSDDKLYINPYVALREDANPFPEVARIYPLDFPFQKEKILLCHILIPEGYEVESLPENKNITLPNNAAKCSFNISRDGNRLSVVSNLKINETYFLPNEYISLREFYTRIIAKQTEPIVLRKKS</sequence>
<feature type="domain" description="DUF3857" evidence="2">
    <location>
        <begin position="60"/>
        <end position="211"/>
    </location>
</feature>
<keyword evidence="1" id="KW-0732">Signal</keyword>
<evidence type="ECO:0000313" key="3">
    <source>
        <dbReference type="EMBL" id="AYB35237.1"/>
    </source>
</evidence>
<name>A0A385SYP6_9BACT</name>
<gene>
    <name evidence="3" type="ORF">D4L85_33695</name>
</gene>
<evidence type="ECO:0000259" key="2">
    <source>
        <dbReference type="Pfam" id="PF12969"/>
    </source>
</evidence>
<dbReference type="KEGG" id="chk:D4L85_33695"/>
<dbReference type="Gene3D" id="2.60.120.1130">
    <property type="match status" value="1"/>
</dbReference>
<dbReference type="AlphaFoldDB" id="A0A385SYP6"/>